<dbReference type="Pfam" id="PF13771">
    <property type="entry name" value="zf-HC5HC2H"/>
    <property type="match status" value="1"/>
</dbReference>
<dbReference type="GO" id="GO:0008270">
    <property type="term" value="F:zinc ion binding"/>
    <property type="evidence" value="ECO:0007669"/>
    <property type="project" value="UniProtKB-KW"/>
</dbReference>
<dbReference type="FunFam" id="3.30.40.10:FF:000002">
    <property type="entry name" value="Histone-lysine N-methyltransferase"/>
    <property type="match status" value="1"/>
</dbReference>
<feature type="domain" description="PHD-type" evidence="18">
    <location>
        <begin position="479"/>
        <end position="532"/>
    </location>
</feature>
<evidence type="ECO:0000259" key="22">
    <source>
        <dbReference type="PROSITE" id="PS51805"/>
    </source>
</evidence>
<name>G0ML69_CAEBE</name>
<feature type="region of interest" description="Disordered" evidence="17">
    <location>
        <begin position="159"/>
        <end position="282"/>
    </location>
</feature>
<dbReference type="GO" id="GO:0003713">
    <property type="term" value="F:transcription coactivator activity"/>
    <property type="evidence" value="ECO:0007669"/>
    <property type="project" value="TreeGrafter"/>
</dbReference>
<feature type="compositionally biased region" description="Polar residues" evidence="17">
    <location>
        <begin position="678"/>
        <end position="689"/>
    </location>
</feature>
<dbReference type="InterPro" id="IPR013083">
    <property type="entry name" value="Znf_RING/FYVE/PHD"/>
</dbReference>
<feature type="domain" description="SET" evidence="20">
    <location>
        <begin position="2355"/>
        <end position="2474"/>
    </location>
</feature>
<feature type="compositionally biased region" description="Low complexity" evidence="17">
    <location>
        <begin position="695"/>
        <end position="705"/>
    </location>
</feature>
<dbReference type="InterPro" id="IPR003616">
    <property type="entry name" value="Post-SET_dom"/>
</dbReference>
<feature type="compositionally biased region" description="Polar residues" evidence="17">
    <location>
        <begin position="161"/>
        <end position="177"/>
    </location>
</feature>
<dbReference type="GO" id="GO:0012501">
    <property type="term" value="P:programmed cell death"/>
    <property type="evidence" value="ECO:0007669"/>
    <property type="project" value="EnsemblMetazoa"/>
</dbReference>
<keyword evidence="7" id="KW-0677">Repeat</keyword>
<evidence type="ECO:0000256" key="10">
    <source>
        <dbReference type="ARBA" id="ARBA00022853"/>
    </source>
</evidence>
<dbReference type="GO" id="GO:0040028">
    <property type="term" value="P:regulation of vulval development"/>
    <property type="evidence" value="ECO:0007669"/>
    <property type="project" value="EnsemblMetazoa"/>
</dbReference>
<dbReference type="Pfam" id="PF05965">
    <property type="entry name" value="FYRC"/>
    <property type="match status" value="1"/>
</dbReference>
<dbReference type="Gene3D" id="3.30.40.10">
    <property type="entry name" value="Zinc/RING finger domain, C3HC4 (zinc finger)"/>
    <property type="match status" value="3"/>
</dbReference>
<feature type="region of interest" description="Disordered" evidence="17">
    <location>
        <begin position="848"/>
        <end position="899"/>
    </location>
</feature>
<dbReference type="PROSITE" id="PS50868">
    <property type="entry name" value="POST_SET"/>
    <property type="match status" value="1"/>
</dbReference>
<feature type="region of interest" description="Disordered" evidence="17">
    <location>
        <begin position="672"/>
        <end position="706"/>
    </location>
</feature>
<keyword evidence="6" id="KW-0479">Metal-binding</keyword>
<proteinExistence type="predicted"/>
<evidence type="ECO:0000256" key="5">
    <source>
        <dbReference type="ARBA" id="ARBA00022691"/>
    </source>
</evidence>
<dbReference type="InterPro" id="IPR001214">
    <property type="entry name" value="SET_dom"/>
</dbReference>
<feature type="compositionally biased region" description="Basic residues" evidence="17">
    <location>
        <begin position="1000"/>
        <end position="1010"/>
    </location>
</feature>
<dbReference type="CDD" id="cd15513">
    <property type="entry name" value="PHD5_KMT2C_like"/>
    <property type="match status" value="1"/>
</dbReference>
<dbReference type="SMART" id="SM00542">
    <property type="entry name" value="FYRC"/>
    <property type="match status" value="1"/>
</dbReference>
<feature type="domain" description="PHD-type" evidence="22">
    <location>
        <begin position="1929"/>
        <end position="2038"/>
    </location>
</feature>
<keyword evidence="10" id="KW-0156">Chromatin regulator</keyword>
<dbReference type="SMART" id="SM00508">
    <property type="entry name" value="PostSET"/>
    <property type="match status" value="1"/>
</dbReference>
<dbReference type="SMART" id="SM00398">
    <property type="entry name" value="HMG"/>
    <property type="match status" value="1"/>
</dbReference>
<keyword evidence="24" id="KW-1185">Reference proteome</keyword>
<feature type="region of interest" description="Disordered" evidence="17">
    <location>
        <begin position="989"/>
        <end position="1079"/>
    </location>
</feature>
<dbReference type="PROSITE" id="PS51805">
    <property type="entry name" value="EPHD"/>
    <property type="match status" value="1"/>
</dbReference>
<evidence type="ECO:0000256" key="9">
    <source>
        <dbReference type="ARBA" id="ARBA00022833"/>
    </source>
</evidence>
<evidence type="ECO:0000259" key="20">
    <source>
        <dbReference type="PROSITE" id="PS50280"/>
    </source>
</evidence>
<dbReference type="CDD" id="cd15489">
    <property type="entry name" value="PHD_SF"/>
    <property type="match status" value="1"/>
</dbReference>
<dbReference type="HOGENOM" id="CLU_001171_0_0_1"/>
<feature type="region of interest" description="Disordered" evidence="17">
    <location>
        <begin position="726"/>
        <end position="757"/>
    </location>
</feature>
<dbReference type="InterPro" id="IPR001965">
    <property type="entry name" value="Znf_PHD"/>
</dbReference>
<dbReference type="GO" id="GO:0044666">
    <property type="term" value="C:MLL3/4 complex"/>
    <property type="evidence" value="ECO:0007669"/>
    <property type="project" value="EnsemblMetazoa"/>
</dbReference>
<feature type="region of interest" description="Disordered" evidence="17">
    <location>
        <begin position="1224"/>
        <end position="1254"/>
    </location>
</feature>
<evidence type="ECO:0000256" key="17">
    <source>
        <dbReference type="SAM" id="MobiDB-lite"/>
    </source>
</evidence>
<dbReference type="SUPFAM" id="SSF47095">
    <property type="entry name" value="HMG-box"/>
    <property type="match status" value="1"/>
</dbReference>
<keyword evidence="5" id="KW-0949">S-adenosyl-L-methionine</keyword>
<evidence type="ECO:0000256" key="2">
    <source>
        <dbReference type="ARBA" id="ARBA00022553"/>
    </source>
</evidence>
<dbReference type="OrthoDB" id="308383at2759"/>
<feature type="compositionally biased region" description="Low complexity" evidence="17">
    <location>
        <begin position="269"/>
        <end position="282"/>
    </location>
</feature>
<comment type="subcellular location">
    <subcellularLocation>
        <location evidence="1">Nucleus</location>
    </subcellularLocation>
</comment>
<dbReference type="InParanoid" id="G0ML69"/>
<feature type="region of interest" description="Disordered" evidence="17">
    <location>
        <begin position="1345"/>
        <end position="1447"/>
    </location>
</feature>
<feature type="compositionally biased region" description="Low complexity" evidence="17">
    <location>
        <begin position="1224"/>
        <end position="1241"/>
    </location>
</feature>
<dbReference type="PROSITE" id="PS50016">
    <property type="entry name" value="ZF_PHD_2"/>
    <property type="match status" value="1"/>
</dbReference>
<dbReference type="Pfam" id="PF00628">
    <property type="entry name" value="PHD"/>
    <property type="match status" value="1"/>
</dbReference>
<dbReference type="InterPro" id="IPR036910">
    <property type="entry name" value="HMG_box_dom_sf"/>
</dbReference>
<evidence type="ECO:0000256" key="4">
    <source>
        <dbReference type="ARBA" id="ARBA00022679"/>
    </source>
</evidence>
<dbReference type="GO" id="GO:0042800">
    <property type="term" value="F:histone H3K4 methyltransferase activity"/>
    <property type="evidence" value="ECO:0007669"/>
    <property type="project" value="EnsemblMetazoa"/>
</dbReference>
<dbReference type="STRING" id="135651.G0ML69"/>
<evidence type="ECO:0000256" key="1">
    <source>
        <dbReference type="ARBA" id="ARBA00004123"/>
    </source>
</evidence>
<feature type="domain" description="HMG box" evidence="19">
    <location>
        <begin position="942"/>
        <end position="1008"/>
    </location>
</feature>
<dbReference type="InterPro" id="IPR019787">
    <property type="entry name" value="Znf_PHD-finger"/>
</dbReference>
<feature type="domain" description="Post-SET" evidence="21">
    <location>
        <begin position="2482"/>
        <end position="2498"/>
    </location>
</feature>
<feature type="compositionally biased region" description="Basic residues" evidence="17">
    <location>
        <begin position="191"/>
        <end position="203"/>
    </location>
</feature>
<feature type="compositionally biased region" description="Polar residues" evidence="17">
    <location>
        <begin position="2271"/>
        <end position="2305"/>
    </location>
</feature>
<dbReference type="CDD" id="cd15514">
    <property type="entry name" value="PHD6_KMT2C_like"/>
    <property type="match status" value="1"/>
</dbReference>
<dbReference type="GO" id="GO:0003677">
    <property type="term" value="F:DNA binding"/>
    <property type="evidence" value="ECO:0007669"/>
    <property type="project" value="UniProtKB-UniRule"/>
</dbReference>
<dbReference type="InterPro" id="IPR011011">
    <property type="entry name" value="Znf_FYVE_PHD"/>
</dbReference>
<dbReference type="InterPro" id="IPR046341">
    <property type="entry name" value="SET_dom_sf"/>
</dbReference>
<dbReference type="Pfam" id="PF00856">
    <property type="entry name" value="SET"/>
    <property type="match status" value="1"/>
</dbReference>
<evidence type="ECO:0000259" key="18">
    <source>
        <dbReference type="PROSITE" id="PS50016"/>
    </source>
</evidence>
<feature type="compositionally biased region" description="Polar residues" evidence="17">
    <location>
        <begin position="210"/>
        <end position="228"/>
    </location>
</feature>
<evidence type="ECO:0000256" key="6">
    <source>
        <dbReference type="ARBA" id="ARBA00022723"/>
    </source>
</evidence>
<dbReference type="Gene3D" id="3.30.160.360">
    <property type="match status" value="1"/>
</dbReference>
<dbReference type="Gene3D" id="2.170.270.10">
    <property type="entry name" value="SET domain"/>
    <property type="match status" value="1"/>
</dbReference>
<dbReference type="FunCoup" id="G0ML69">
    <property type="interactions" value="1668"/>
</dbReference>
<keyword evidence="8 14" id="KW-0863">Zinc-finger</keyword>
<evidence type="ECO:0000256" key="15">
    <source>
        <dbReference type="PROSITE-ProRule" id="PRU00267"/>
    </source>
</evidence>
<evidence type="ECO:0000256" key="7">
    <source>
        <dbReference type="ARBA" id="ARBA00022737"/>
    </source>
</evidence>
<feature type="compositionally biased region" description="Basic residues" evidence="17">
    <location>
        <begin position="739"/>
        <end position="748"/>
    </location>
</feature>
<evidence type="ECO:0000313" key="23">
    <source>
        <dbReference type="EMBL" id="EGT34794.1"/>
    </source>
</evidence>
<dbReference type="SUPFAM" id="SSF82199">
    <property type="entry name" value="SET domain"/>
    <property type="match status" value="1"/>
</dbReference>
<dbReference type="GO" id="GO:0045944">
    <property type="term" value="P:positive regulation of transcription by RNA polymerase II"/>
    <property type="evidence" value="ECO:0007669"/>
    <property type="project" value="TreeGrafter"/>
</dbReference>
<dbReference type="InterPro" id="IPR003888">
    <property type="entry name" value="FYrich_N"/>
</dbReference>
<dbReference type="GO" id="GO:0032259">
    <property type="term" value="P:methylation"/>
    <property type="evidence" value="ECO:0007669"/>
    <property type="project" value="UniProtKB-KW"/>
</dbReference>
<dbReference type="eggNOG" id="KOG4443">
    <property type="taxonomic scope" value="Eukaryota"/>
</dbReference>
<dbReference type="InterPro" id="IPR034732">
    <property type="entry name" value="EPHD"/>
</dbReference>
<keyword evidence="3" id="KW-0489">Methyltransferase</keyword>
<keyword evidence="9" id="KW-0862">Zinc</keyword>
<feature type="compositionally biased region" description="Polar residues" evidence="17">
    <location>
        <begin position="1685"/>
        <end position="1694"/>
    </location>
</feature>
<evidence type="ECO:0000259" key="21">
    <source>
        <dbReference type="PROSITE" id="PS50868"/>
    </source>
</evidence>
<feature type="coiled-coil region" evidence="16">
    <location>
        <begin position="1095"/>
        <end position="1178"/>
    </location>
</feature>
<dbReference type="SMART" id="SM00317">
    <property type="entry name" value="SET"/>
    <property type="match status" value="1"/>
</dbReference>
<dbReference type="PANTHER" id="PTHR45888:SF6">
    <property type="entry name" value="HL01030P-RELATED"/>
    <property type="match status" value="1"/>
</dbReference>
<dbReference type="Gene3D" id="1.10.30.10">
    <property type="entry name" value="High mobility group box domain"/>
    <property type="match status" value="1"/>
</dbReference>
<feature type="compositionally biased region" description="Low complexity" evidence="17">
    <location>
        <begin position="248"/>
        <end position="257"/>
    </location>
</feature>
<dbReference type="InterPro" id="IPR003889">
    <property type="entry name" value="FYrich_C"/>
</dbReference>
<feature type="compositionally biased region" description="Pro residues" evidence="17">
    <location>
        <begin position="1393"/>
        <end position="1419"/>
    </location>
</feature>
<dbReference type="Pfam" id="PF05964">
    <property type="entry name" value="FYRN"/>
    <property type="match status" value="1"/>
</dbReference>
<feature type="compositionally biased region" description="Polar residues" evidence="17">
    <location>
        <begin position="1011"/>
        <end position="1026"/>
    </location>
</feature>
<keyword evidence="11" id="KW-0805">Transcription regulation</keyword>
<dbReference type="PANTHER" id="PTHR45888">
    <property type="entry name" value="HL01030P-RELATED"/>
    <property type="match status" value="1"/>
</dbReference>
<feature type="region of interest" description="Disordered" evidence="17">
    <location>
        <begin position="1662"/>
        <end position="1707"/>
    </location>
</feature>
<keyword evidence="4" id="KW-0808">Transferase</keyword>
<keyword evidence="12" id="KW-0804">Transcription</keyword>
<dbReference type="EMBL" id="GL379799">
    <property type="protein sequence ID" value="EGT34794.1"/>
    <property type="molecule type" value="Genomic_DNA"/>
</dbReference>
<keyword evidence="16" id="KW-0175">Coiled coil</keyword>
<dbReference type="PROSITE" id="PS51543">
    <property type="entry name" value="FYRC"/>
    <property type="match status" value="1"/>
</dbReference>
<feature type="DNA-binding region" description="HMG box" evidence="15">
    <location>
        <begin position="942"/>
        <end position="1008"/>
    </location>
</feature>
<feature type="compositionally biased region" description="Low complexity" evidence="17">
    <location>
        <begin position="1054"/>
        <end position="1068"/>
    </location>
</feature>
<keyword evidence="13 15" id="KW-0539">Nucleus</keyword>
<dbReference type="InterPro" id="IPR009071">
    <property type="entry name" value="HMG_box_dom"/>
</dbReference>
<sequence>MGETNRPEAVSLDMARQHDMSISCAACQRVIFSDSKQCSNCRKSYHQTCDSSDGNTLNGFMCSACNRRNQMFSEDMMLSASAAPMRDHHAPLSPFSDPIGSQINLQMPSNSMTSSYPSHPDFGMDMYSQMTVSSVMHEQHQIHVQQMMMQSQIMEEISDGGATNDSDRNSSPFFQESSDYDEDFVPTSTRGRGRGSGGKKKPGRGQSSGTRRQTNPGPTGFFSATQLRTMGDFPQPTTTRGKRGKRGNGTATPRQPGKGPGRGRGRGRGSSSQIAAALQQQQQIQYGSLSPMPMMNPMFNPVNPQSLQMNAMGIQMVPSTSNAVLQQNTTPNVPSIPLPSNIVNQTMPPVPLQLHQAPQTPVPPPAVAPPPEALPPTVPNFEQMSTDAIREVDETMMEEDNTEESEEQSEEQYSRMAVVCRANDEFLQKASMCLNCGSIGKGVEGSMIACLNCAQTYHTYCVLLHEKINSAIMTHGWRCLDCTICEGCGKGGDDKNLMLCDECDVPYHTYCLKPPIEKVPTGSWRCQWCSRCRRCNHKVSSGSELTARGLCHPCDSLQHCARCRQGYQLNDKLIRCSQCNKWEHGRCEGLYTDEQLEQAALNRMRCAACRPNRIRNNGLSDVDTVWCDSIALDKDAHEILKSQYTPSALKNHILDAGYRESFDHYDDESAALEDMSDPMNSFPTTSTGQRGRGRGNPSGRRGMNRIGVGGFYAKLPRHRIQALNDEAAAAAAEEDDPKKPKRPRKPRRSQLEDAYPPQIQEAFFGMKSVDGKTLVDTAVDEPELADFDNLLDEQKIPMHILCRDATEMLRNDIMENECLDNMDLGTMENDLDDMDLSLLFDGDEENEAQLEDSLQGDTDMKEDRPEGSFGPTTFNLDQKPSTSSGSLGGPPEGMQSGMGMGAAHFAQKAAGVRAAMSRSGSQTDASDRYQFSARWEEDEPHGLRATTAAVLYANEKHDGLKLTHPVWSERVKQIQKLWRNLSSDERQEYVNRARDNRTKSGSKPRPRRTNVHSTNSVDSPTNNSPAPHQFGFKVPVNPMGSSFAMHPHPPPPSHSSASSSSFPTPSAFGAPLEPPPQPKQIAITCHLDEKAYIQYQELKRVKHDREKLNMSLEEQLNKARKQKKNLAAKKRQMVKTQTAAPDYDGRAIDLNDSDQQIMTQLTDQIKATQSEMEASRRELRNHDSVLQNFESAHDILRNESSVTQAMIDASKSRDASYAIQLEQALAQQSQSQSQGLGQVPNQGPPGPPGSFPLMQQQQPRMMHMQGMAMMRPGPQTSFMVRPQMNIHQPQELMYRRMPQMRQIRAVLGGVRYEEIKDDPIMKDVYECLDNVTFEVHLRIEGPKEGQHLIQGHPPPHIVQRMMQHPGAPGPPGPRLIMPGSLPPGQIPQLNPGKPLPLPPPPITPQSAQPPQPPPVPQQPLPQLSEDGPKPKKKRTQQKKTTTTFPTGGEYDAWIEAMRARFRLCPRMPQEQRDPPLDTVGAEFVDHGLTTLSTMRGRKPLIGDFGEMSVRNGTRLFGNGDRKRKSLTFNDVNLYQVEPPIRLVALYNNTKPITEDEVFQDDMDEKTCLNPNAVLQKLFNKRQVSREHIRCRSRYNEEAKAPLQPERTMFFEEGEEEEEDVTVELVFNTNDLSQESSAEDKMYLCSKLQEQIKELLSIKDELPLKIEDTPPDSPASISPEPELSESARQTTSRAPSVSAEKEIKREEDDDMPAAPIFREIKEEDVDTSQPQNCRQCQQLIDGGVSLDLRFRMDRLGILPFDATNEERDEIVCFCSKKCYYECMSLSRIPLTDEELNSAEQYVNEETYNRLKQIISDSIVKAINQGKKPPGTSASSSSLLANADLLISPRDTRYMMDEGRREHITFVPVSSLIGASDAKKEQEIQRVAAGVEWKHYTQEICDSFVRLNEQHQNYIMTPKIGVPPPPYELDKRICVFCGGVGDGESDKCGRLISFTEYYWVHVNCALWSSEVFENPNTGSLTNVDLAVVRAAQTICEGCHQPGASVKCHKMNCGANYHILCAMNSNGCLVRNRLFICKLHEKVHPSQLETNFVALRKIYVKRDENQMLARLFDLSDGQDFCLRLGAFTFYRLGSLTPNQIKRFHNKTHIFPNNYRVTRLFWSPRNRRERMMFECTIEEHNNQPSFIVRSLDDPTVHIRSSTATKAWAPIFDRINKLRDREQALLKFFGSHVSGETLFGLNEGAVIKITESLPGLDTILAYNKRNEKSPILELPLAINQMGCARAEPRSRTIGQNFRAKPQPMGGTHRSHGVIRPSNNLDQPSSSSSCQNETFQSRQASTSLTSANSGRSRGVRSFYTAATRNFGLQSELVALSLQMENTKNTQAMFSAYQQMRREWKDRVLLARSQIAGLGLYAKKAISMGEYIIEYKGEVIRSEVCEVREKRYIAQNRGVYQFRIDENWVVDATMSGGVARYINHSCDPNCSTEILPTGGGPSNQKIIIMANRPISEMEELTYNYNFDLEDPTDKIPCLCGAPNCVKWMN</sequence>
<feature type="region of interest" description="Disordered" evidence="17">
    <location>
        <begin position="2242"/>
        <end position="2305"/>
    </location>
</feature>
<evidence type="ECO:0000256" key="16">
    <source>
        <dbReference type="SAM" id="Coils"/>
    </source>
</evidence>
<evidence type="ECO:0000256" key="14">
    <source>
        <dbReference type="PROSITE-ProRule" id="PRU00146"/>
    </source>
</evidence>
<gene>
    <name evidence="23" type="primary">Cbn-set-16</name>
    <name evidence="23" type="ORF">CAEBREN_03428</name>
</gene>
<dbReference type="SUPFAM" id="SSF57903">
    <property type="entry name" value="FYVE/PHD zinc finger"/>
    <property type="match status" value="4"/>
</dbReference>
<evidence type="ECO:0000256" key="3">
    <source>
        <dbReference type="ARBA" id="ARBA00022603"/>
    </source>
</evidence>
<reference evidence="24" key="1">
    <citation type="submission" date="2011-07" db="EMBL/GenBank/DDBJ databases">
        <authorList>
            <consortium name="Caenorhabditis brenneri Sequencing and Analysis Consortium"/>
            <person name="Wilson R.K."/>
        </authorList>
    </citation>
    <scope>NUCLEOTIDE SEQUENCE [LARGE SCALE GENOMIC DNA]</scope>
    <source>
        <strain evidence="24">PB2801</strain>
    </source>
</reference>
<dbReference type="PROSITE" id="PS51542">
    <property type="entry name" value="FYRN"/>
    <property type="match status" value="1"/>
</dbReference>
<dbReference type="PROSITE" id="PS50280">
    <property type="entry name" value="SET"/>
    <property type="match status" value="1"/>
</dbReference>
<evidence type="ECO:0000256" key="11">
    <source>
        <dbReference type="ARBA" id="ARBA00023015"/>
    </source>
</evidence>
<evidence type="ECO:0000256" key="13">
    <source>
        <dbReference type="ARBA" id="ARBA00023242"/>
    </source>
</evidence>
<dbReference type="SMART" id="SM00249">
    <property type="entry name" value="PHD"/>
    <property type="match status" value="5"/>
</dbReference>
<organism evidence="24">
    <name type="scientific">Caenorhabditis brenneri</name>
    <name type="common">Nematode worm</name>
    <dbReference type="NCBI Taxonomy" id="135651"/>
    <lineage>
        <taxon>Eukaryota</taxon>
        <taxon>Metazoa</taxon>
        <taxon>Ecdysozoa</taxon>
        <taxon>Nematoda</taxon>
        <taxon>Chromadorea</taxon>
        <taxon>Rhabditida</taxon>
        <taxon>Rhabditina</taxon>
        <taxon>Rhabditomorpha</taxon>
        <taxon>Rhabditoidea</taxon>
        <taxon>Rhabditidae</taxon>
        <taxon>Peloderinae</taxon>
        <taxon>Caenorhabditis</taxon>
    </lineage>
</organism>
<dbReference type="GO" id="GO:0005700">
    <property type="term" value="C:polytene chromosome"/>
    <property type="evidence" value="ECO:0007669"/>
    <property type="project" value="UniProtKB-ARBA"/>
</dbReference>
<keyword evidence="15" id="KW-0238">DNA-binding</keyword>
<feature type="compositionally biased region" description="Gly residues" evidence="17">
    <location>
        <begin position="886"/>
        <end position="899"/>
    </location>
</feature>
<accession>G0ML69</accession>
<feature type="compositionally biased region" description="Basic and acidic residues" evidence="17">
    <location>
        <begin position="989"/>
        <end position="998"/>
    </location>
</feature>
<dbReference type="PROSITE" id="PS50118">
    <property type="entry name" value="HMG_BOX_2"/>
    <property type="match status" value="1"/>
</dbReference>
<evidence type="ECO:0000313" key="24">
    <source>
        <dbReference type="Proteomes" id="UP000008068"/>
    </source>
</evidence>
<dbReference type="Proteomes" id="UP000008068">
    <property type="component" value="Unassembled WGS sequence"/>
</dbReference>
<dbReference type="OMA" id="AHGQRIE"/>
<protein>
    <submittedName>
        <fullName evidence="23">CBN-SET-16 protein</fullName>
    </submittedName>
</protein>
<evidence type="ECO:0000256" key="12">
    <source>
        <dbReference type="ARBA" id="ARBA00023163"/>
    </source>
</evidence>
<dbReference type="SMART" id="SM00541">
    <property type="entry name" value="FYRN"/>
    <property type="match status" value="1"/>
</dbReference>
<dbReference type="CDD" id="cd15512">
    <property type="entry name" value="PHD4_KMT2C_like"/>
    <property type="match status" value="1"/>
</dbReference>
<evidence type="ECO:0000256" key="8">
    <source>
        <dbReference type="ARBA" id="ARBA00022771"/>
    </source>
</evidence>
<keyword evidence="2" id="KW-0597">Phosphoprotein</keyword>
<evidence type="ECO:0000259" key="19">
    <source>
        <dbReference type="PROSITE" id="PS50118"/>
    </source>
</evidence>
<feature type="compositionally biased region" description="Polar residues" evidence="17">
    <location>
        <begin position="870"/>
        <end position="879"/>
    </location>
</feature>